<keyword evidence="6 11" id="KW-0175">Coiled coil</keyword>
<feature type="coiled-coil region" evidence="11">
    <location>
        <begin position="288"/>
        <end position="341"/>
    </location>
</feature>
<comment type="caution">
    <text evidence="14">The sequence shown here is derived from an EMBL/GenBank/DDBJ whole genome shotgun (WGS) entry which is preliminary data.</text>
</comment>
<keyword evidence="4 10" id="KW-0498">Mitosis</keyword>
<comment type="subcellular location">
    <subcellularLocation>
        <location evidence="10">Chromosome</location>
        <location evidence="10">Centromere</location>
        <location evidence="10">Kinetochore</location>
    </subcellularLocation>
    <subcellularLocation>
        <location evidence="10">Nucleus</location>
    </subcellularLocation>
</comment>
<evidence type="ECO:0000256" key="2">
    <source>
        <dbReference type="ARBA" id="ARBA00022454"/>
    </source>
</evidence>
<dbReference type="InterPro" id="IPR005550">
    <property type="entry name" value="Kinetochore_Ndc80"/>
</dbReference>
<evidence type="ECO:0000256" key="7">
    <source>
        <dbReference type="ARBA" id="ARBA00023242"/>
    </source>
</evidence>
<accession>A0AAN8PKP9</accession>
<keyword evidence="8 10" id="KW-0131">Cell cycle</keyword>
<sequence>MAGVGWTKRSSKTNRISYTQFLNDLGRQSQSVERPSRIPLRSSSQSGRDRGGATGGVIHNQNKQRSKSQASVGVSETPLSHMKFTPSQFSSRMTSGASSNASCKKPSSYKDPRNLQDKEFQKEATHLVQSYFQEKCPEILINGSEIKPMTIKMFIAMINHLFDVLGILDKGVEPVRFAVSSYEKELPFWMKKLEYPGLITKAWLQTVNVPQYWPHVVGLLSWLVKLCNVTATFNVEEQLNFPSDYVSQSWAVFIFKKSMEAFRYYNAGKEEEYRELCVEVVQKFNEINGLSEDVMRELQEEIDEYKKKVEDPTLLADKDSYDELEQQLKILESQHQKLVDDIERKEIYIDELKSKSVKSEKNCLLIKCQIEDSKKEIERLKTIIATQSTSVNDIADIQKKTEYLDKEIKCLTKECEDYSQLISQYEVQAAGARDKVILQSSHAFNRSIIQLEQMIPELSKFHIHVDLESENVLASMEETVKSLESLKNTYVEKCQSLEDENIESHKTVQDKKQQLELLQQAIKAEESKKAQKMMENAALIKSFEDKIKESTEEEAEWLEKIDALEGKLKEVNAVKENKKLLEERHESLLNTLDQKQQFWAEFWDQVEEKWRVIPTTLESVLDKINKQNKELEEAVNRTIKQ</sequence>
<evidence type="ECO:0000256" key="11">
    <source>
        <dbReference type="SAM" id="Coils"/>
    </source>
</evidence>
<feature type="region of interest" description="Disordered" evidence="12">
    <location>
        <begin position="27"/>
        <end position="113"/>
    </location>
</feature>
<dbReference type="Gene3D" id="1.10.418.30">
    <property type="entry name" value="Ncd80 complex, Ncd80 subunit"/>
    <property type="match status" value="1"/>
</dbReference>
<dbReference type="InterPro" id="IPR055260">
    <property type="entry name" value="Ndc80_CH"/>
</dbReference>
<feature type="coiled-coil region" evidence="11">
    <location>
        <begin position="473"/>
        <end position="591"/>
    </location>
</feature>
<evidence type="ECO:0000259" key="13">
    <source>
        <dbReference type="Pfam" id="PF03801"/>
    </source>
</evidence>
<dbReference type="AlphaFoldDB" id="A0AAN8PKP9"/>
<evidence type="ECO:0000256" key="3">
    <source>
        <dbReference type="ARBA" id="ARBA00022618"/>
    </source>
</evidence>
<dbReference type="InterPro" id="IPR038273">
    <property type="entry name" value="Ndc80_sf"/>
</dbReference>
<keyword evidence="7 10" id="KW-0539">Nucleus</keyword>
<dbReference type="GO" id="GO:0031262">
    <property type="term" value="C:Ndc80 complex"/>
    <property type="evidence" value="ECO:0007669"/>
    <property type="project" value="UniProtKB-UniRule"/>
</dbReference>
<evidence type="ECO:0000256" key="8">
    <source>
        <dbReference type="ARBA" id="ARBA00023306"/>
    </source>
</evidence>
<feature type="compositionally biased region" description="Polar residues" evidence="12">
    <location>
        <begin position="85"/>
        <end position="102"/>
    </location>
</feature>
<proteinExistence type="inferred from homology"/>
<evidence type="ECO:0000313" key="15">
    <source>
        <dbReference type="Proteomes" id="UP001372834"/>
    </source>
</evidence>
<keyword evidence="9 10" id="KW-0137">Centromere</keyword>
<keyword evidence="5 10" id="KW-0995">Kinetochore</keyword>
<evidence type="ECO:0000256" key="9">
    <source>
        <dbReference type="ARBA" id="ARBA00023328"/>
    </source>
</evidence>
<reference evidence="14 15" key="1">
    <citation type="submission" date="2023-10" db="EMBL/GenBank/DDBJ databases">
        <title>Genomes of two closely related lineages of the louse Polyplax serrata with different host specificities.</title>
        <authorList>
            <person name="Martinu J."/>
            <person name="Tarabai H."/>
            <person name="Stefka J."/>
            <person name="Hypsa V."/>
        </authorList>
    </citation>
    <scope>NUCLEOTIDE SEQUENCE [LARGE SCALE GENOMIC DNA]</scope>
    <source>
        <strain evidence="14">HR10_N</strain>
    </source>
</reference>
<keyword evidence="2 10" id="KW-0158">Chromosome</keyword>
<dbReference type="SUPFAM" id="SSF58010">
    <property type="entry name" value="Fibrinogen coiled-coil and central regions"/>
    <property type="match status" value="1"/>
</dbReference>
<dbReference type="Proteomes" id="UP001372834">
    <property type="component" value="Unassembled WGS sequence"/>
</dbReference>
<evidence type="ECO:0000256" key="4">
    <source>
        <dbReference type="ARBA" id="ARBA00022776"/>
    </source>
</evidence>
<organism evidence="14 15">
    <name type="scientific">Polyplax serrata</name>
    <name type="common">Common mouse louse</name>
    <dbReference type="NCBI Taxonomy" id="468196"/>
    <lineage>
        <taxon>Eukaryota</taxon>
        <taxon>Metazoa</taxon>
        <taxon>Ecdysozoa</taxon>
        <taxon>Arthropoda</taxon>
        <taxon>Hexapoda</taxon>
        <taxon>Insecta</taxon>
        <taxon>Pterygota</taxon>
        <taxon>Neoptera</taxon>
        <taxon>Paraneoptera</taxon>
        <taxon>Psocodea</taxon>
        <taxon>Troctomorpha</taxon>
        <taxon>Phthiraptera</taxon>
        <taxon>Anoplura</taxon>
        <taxon>Polyplacidae</taxon>
        <taxon>Polyplax</taxon>
    </lineage>
</organism>
<dbReference type="GO" id="GO:0051301">
    <property type="term" value="P:cell division"/>
    <property type="evidence" value="ECO:0007669"/>
    <property type="project" value="UniProtKB-UniRule"/>
</dbReference>
<dbReference type="GO" id="GO:0005634">
    <property type="term" value="C:nucleus"/>
    <property type="evidence" value="ECO:0007669"/>
    <property type="project" value="UniProtKB-SubCell"/>
</dbReference>
<evidence type="ECO:0000256" key="5">
    <source>
        <dbReference type="ARBA" id="ARBA00022838"/>
    </source>
</evidence>
<dbReference type="Pfam" id="PF03801">
    <property type="entry name" value="Ndc80_HEC"/>
    <property type="match status" value="1"/>
</dbReference>
<comment type="similarity">
    <text evidence="1 10">Belongs to the NDC80/HEC1 family.</text>
</comment>
<evidence type="ECO:0000256" key="12">
    <source>
        <dbReference type="SAM" id="MobiDB-lite"/>
    </source>
</evidence>
<feature type="domain" description="Kinetochore protein Ndc80 CH" evidence="13">
    <location>
        <begin position="90"/>
        <end position="231"/>
    </location>
</feature>
<dbReference type="EMBL" id="JAWJWE010000004">
    <property type="protein sequence ID" value="KAK6636891.1"/>
    <property type="molecule type" value="Genomic_DNA"/>
</dbReference>
<comment type="function">
    <text evidence="10">Acts as a component of the essential kinetochore-associated NDC80 complex, which is required for chromosome segregation and spindle checkpoint activity.</text>
</comment>
<evidence type="ECO:0000256" key="1">
    <source>
        <dbReference type="ARBA" id="ARBA00007050"/>
    </source>
</evidence>
<keyword evidence="3 10" id="KW-0132">Cell division</keyword>
<comment type="subunit">
    <text evidence="10">Component of the NDC80 complex.</text>
</comment>
<evidence type="ECO:0000256" key="10">
    <source>
        <dbReference type="RuleBase" id="RU368072"/>
    </source>
</evidence>
<gene>
    <name evidence="14" type="ORF">RUM43_010555</name>
</gene>
<dbReference type="GO" id="GO:0051315">
    <property type="term" value="P:attachment of mitotic spindle microtubules to kinetochore"/>
    <property type="evidence" value="ECO:0007669"/>
    <property type="project" value="UniProtKB-UniRule"/>
</dbReference>
<evidence type="ECO:0000313" key="14">
    <source>
        <dbReference type="EMBL" id="KAK6636891.1"/>
    </source>
</evidence>
<dbReference type="PANTHER" id="PTHR10643:SF2">
    <property type="entry name" value="KINETOCHORE PROTEIN NDC80 HOMOLOG"/>
    <property type="match status" value="1"/>
</dbReference>
<dbReference type="PANTHER" id="PTHR10643">
    <property type="entry name" value="KINETOCHORE PROTEIN NDC80"/>
    <property type="match status" value="1"/>
</dbReference>
<name>A0AAN8PKP9_POLSC</name>
<feature type="compositionally biased region" description="Polar residues" evidence="12">
    <location>
        <begin position="59"/>
        <end position="78"/>
    </location>
</feature>
<protein>
    <recommendedName>
        <fullName evidence="10">Kinetochore protein NDC80</fullName>
    </recommendedName>
</protein>
<evidence type="ECO:0000256" key="6">
    <source>
        <dbReference type="ARBA" id="ARBA00023054"/>
    </source>
</evidence>